<evidence type="ECO:0000256" key="1">
    <source>
        <dbReference type="ARBA" id="ARBA00022723"/>
    </source>
</evidence>
<dbReference type="OrthoDB" id="44171at2157"/>
<dbReference type="CDD" id="cd00371">
    <property type="entry name" value="HMA"/>
    <property type="match status" value="1"/>
</dbReference>
<dbReference type="Pfam" id="PF00403">
    <property type="entry name" value="HMA"/>
    <property type="match status" value="1"/>
</dbReference>
<dbReference type="KEGG" id="mmil:sm9_1921"/>
<evidence type="ECO:0000259" key="2">
    <source>
        <dbReference type="PROSITE" id="PS50846"/>
    </source>
</evidence>
<dbReference type="EMBL" id="CP011266">
    <property type="protein sequence ID" value="ALT69687.1"/>
    <property type="molecule type" value="Genomic_DNA"/>
</dbReference>
<dbReference type="PROSITE" id="PS50846">
    <property type="entry name" value="HMA_2"/>
    <property type="match status" value="1"/>
</dbReference>
<gene>
    <name evidence="3" type="ORF">sm9_1921</name>
</gene>
<dbReference type="Gene3D" id="3.30.70.100">
    <property type="match status" value="1"/>
</dbReference>
<dbReference type="GO" id="GO:0046872">
    <property type="term" value="F:metal ion binding"/>
    <property type="evidence" value="ECO:0007669"/>
    <property type="project" value="UniProtKB-KW"/>
</dbReference>
<dbReference type="PATRIC" id="fig|230361.4.peg.1985"/>
<dbReference type="PROSITE" id="PS01047">
    <property type="entry name" value="HMA_1"/>
    <property type="match status" value="1"/>
</dbReference>
<dbReference type="InterPro" id="IPR036163">
    <property type="entry name" value="HMA_dom_sf"/>
</dbReference>
<sequence length="70" mass="7553">MAIEEKEVKVVGMHCNSCVNAVQLSLTDVDGIEDAKADLDTGITKIKLDTDKVSDDDIKEAVEEAGFNVE</sequence>
<protein>
    <submittedName>
        <fullName evidence="3">Copper ion binding protein</fullName>
    </submittedName>
</protein>
<dbReference type="InterPro" id="IPR006121">
    <property type="entry name" value="HMA_dom"/>
</dbReference>
<dbReference type="InterPro" id="IPR017969">
    <property type="entry name" value="Heavy-metal-associated_CS"/>
</dbReference>
<dbReference type="RefSeq" id="WP_058739906.1">
    <property type="nucleotide sequence ID" value="NZ_CP011266.1"/>
</dbReference>
<evidence type="ECO:0000313" key="4">
    <source>
        <dbReference type="Proteomes" id="UP000067738"/>
    </source>
</evidence>
<dbReference type="AlphaFoldDB" id="A0A0U3E6N5"/>
<dbReference type="SUPFAM" id="SSF55008">
    <property type="entry name" value="HMA, heavy metal-associated domain"/>
    <property type="match status" value="1"/>
</dbReference>
<organism evidence="3 4">
    <name type="scientific">Methanobrevibacter millerae</name>
    <dbReference type="NCBI Taxonomy" id="230361"/>
    <lineage>
        <taxon>Archaea</taxon>
        <taxon>Methanobacteriati</taxon>
        <taxon>Methanobacteriota</taxon>
        <taxon>Methanomada group</taxon>
        <taxon>Methanobacteria</taxon>
        <taxon>Methanobacteriales</taxon>
        <taxon>Methanobacteriaceae</taxon>
        <taxon>Methanobrevibacter</taxon>
    </lineage>
</organism>
<dbReference type="Proteomes" id="UP000067738">
    <property type="component" value="Chromosome"/>
</dbReference>
<proteinExistence type="predicted"/>
<accession>A0A0U3E6N5</accession>
<keyword evidence="4" id="KW-1185">Reference proteome</keyword>
<name>A0A0U3E6N5_9EURY</name>
<reference evidence="3 4" key="1">
    <citation type="submission" date="2015-04" db="EMBL/GenBank/DDBJ databases">
        <title>The complete genome sequence of the rumen methanogen Methanobrevibacter millerae SM9.</title>
        <authorList>
            <person name="Leahy S.C."/>
            <person name="Kelly W.J."/>
            <person name="Pacheco D.M."/>
            <person name="Li D."/>
            <person name="Altermann E."/>
            <person name="Attwood G.T."/>
        </authorList>
    </citation>
    <scope>NUCLEOTIDE SEQUENCE [LARGE SCALE GENOMIC DNA]</scope>
    <source>
        <strain evidence="3 4">SM9</strain>
    </source>
</reference>
<dbReference type="FunFam" id="3.30.70.100:FF:000001">
    <property type="entry name" value="ATPase copper transporting beta"/>
    <property type="match status" value="1"/>
</dbReference>
<feature type="domain" description="HMA" evidence="2">
    <location>
        <begin position="4"/>
        <end position="70"/>
    </location>
</feature>
<dbReference type="GeneID" id="26736875"/>
<evidence type="ECO:0000313" key="3">
    <source>
        <dbReference type="EMBL" id="ALT69687.1"/>
    </source>
</evidence>
<keyword evidence="1" id="KW-0479">Metal-binding</keyword>